<dbReference type="SUPFAM" id="SSF56935">
    <property type="entry name" value="Porins"/>
    <property type="match status" value="1"/>
</dbReference>
<dbReference type="GO" id="GO:0015344">
    <property type="term" value="F:siderophore uptake transmembrane transporter activity"/>
    <property type="evidence" value="ECO:0007669"/>
    <property type="project" value="TreeGrafter"/>
</dbReference>
<dbReference type="InterPro" id="IPR012910">
    <property type="entry name" value="Plug_dom"/>
</dbReference>
<evidence type="ECO:0000256" key="5">
    <source>
        <dbReference type="ARBA" id="ARBA00022729"/>
    </source>
</evidence>
<dbReference type="InterPro" id="IPR036942">
    <property type="entry name" value="Beta-barrel_TonB_sf"/>
</dbReference>
<keyword evidence="3 10" id="KW-1134">Transmembrane beta strand</keyword>
<proteinExistence type="inferred from homology"/>
<keyword evidence="2 10" id="KW-0813">Transport</keyword>
<dbReference type="Gene3D" id="2.170.130.10">
    <property type="entry name" value="TonB-dependent receptor, plug domain"/>
    <property type="match status" value="1"/>
</dbReference>
<dbReference type="EMBL" id="ACKS01000015">
    <property type="protein sequence ID" value="EFA45337.1"/>
    <property type="molecule type" value="Genomic_DNA"/>
</dbReference>
<feature type="domain" description="TonB-dependent receptor plug" evidence="14">
    <location>
        <begin position="132"/>
        <end position="241"/>
    </location>
</feature>
<comment type="caution">
    <text evidence="15">The sequence shown here is derived from an EMBL/GenBank/DDBJ whole genome shotgun (WGS) entry which is preliminary data.</text>
</comment>
<comment type="similarity">
    <text evidence="10 11">Belongs to the TonB-dependent receptor family.</text>
</comment>
<evidence type="ECO:0000256" key="9">
    <source>
        <dbReference type="ARBA" id="ARBA00023237"/>
    </source>
</evidence>
<dbReference type="GO" id="GO:0009279">
    <property type="term" value="C:cell outer membrane"/>
    <property type="evidence" value="ECO:0007669"/>
    <property type="project" value="UniProtKB-SubCell"/>
</dbReference>
<organism evidence="15 16">
    <name type="scientific">Hallella bergensis DSM 17361</name>
    <dbReference type="NCBI Taxonomy" id="585502"/>
    <lineage>
        <taxon>Bacteria</taxon>
        <taxon>Pseudomonadati</taxon>
        <taxon>Bacteroidota</taxon>
        <taxon>Bacteroidia</taxon>
        <taxon>Bacteroidales</taxon>
        <taxon>Prevotellaceae</taxon>
        <taxon>Hallella</taxon>
    </lineage>
</organism>
<evidence type="ECO:0000256" key="7">
    <source>
        <dbReference type="ARBA" id="ARBA00023136"/>
    </source>
</evidence>
<feature type="signal peptide" evidence="12">
    <location>
        <begin position="1"/>
        <end position="31"/>
    </location>
</feature>
<keyword evidence="7 10" id="KW-0472">Membrane</keyword>
<evidence type="ECO:0000256" key="1">
    <source>
        <dbReference type="ARBA" id="ARBA00004571"/>
    </source>
</evidence>
<evidence type="ECO:0000256" key="11">
    <source>
        <dbReference type="RuleBase" id="RU003357"/>
    </source>
</evidence>
<evidence type="ECO:0000259" key="14">
    <source>
        <dbReference type="Pfam" id="PF07715"/>
    </source>
</evidence>
<dbReference type="Pfam" id="PF13715">
    <property type="entry name" value="CarbopepD_reg_2"/>
    <property type="match status" value="1"/>
</dbReference>
<keyword evidence="9 10" id="KW-0998">Cell outer membrane</keyword>
<dbReference type="PANTHER" id="PTHR30069:SF29">
    <property type="entry name" value="HEMOGLOBIN AND HEMOGLOBIN-HAPTOGLOBIN-BINDING PROTEIN 1-RELATED"/>
    <property type="match status" value="1"/>
</dbReference>
<dbReference type="InterPro" id="IPR008969">
    <property type="entry name" value="CarboxyPept-like_regulatory"/>
</dbReference>
<dbReference type="Pfam" id="PF00593">
    <property type="entry name" value="TonB_dep_Rec_b-barrel"/>
    <property type="match status" value="1"/>
</dbReference>
<protein>
    <submittedName>
        <fullName evidence="15">TonB-linked outer membrane protein, SusC/RagA family</fullName>
    </submittedName>
</protein>
<evidence type="ECO:0000256" key="2">
    <source>
        <dbReference type="ARBA" id="ARBA00022448"/>
    </source>
</evidence>
<evidence type="ECO:0000256" key="3">
    <source>
        <dbReference type="ARBA" id="ARBA00022452"/>
    </source>
</evidence>
<keyword evidence="6 11" id="KW-0798">TonB box</keyword>
<sequence>MDFIARDMMKKIKKRLLFLFLTQLCLFPLWAQNAPSTVVGYVYNQDKLPLAEVTVKVENTTLVAVTDATGRYSLRGYWGRETKLLFTCMGYRSQAVAIEGRGRVDIVMKEDVKRIEEVVVKSSPNINAIDLRAKAGVVDNINMKRLSEKPMIDFALSLQGQTPGLVVTNTGELGSHPRIRIRGNSSFQRGDAINEPLYVMDGQVISPETFYNLNPQDIKSIKVLKNAAACALYGVKAANGVLEIASQRGYEGRTVVSYSTNMGITTRGRRGINMMDSEEKLELERLLQNPETPGYRYSADYLNKYYSTNPALQAMITDGQRKLDSLRGINTDWFKELLRNQVYHRHNLSVKGGNNNTSYYISGNYAYQGGRIRGNDERRMGLRMNIDQKLGHIGYFLLSVNGNYTKTKTPNGSSSDPTALVYQLNPYEQKTGRLWSYPGRTYNDLLNQYEAESTGKTAGVSANITLEPLAGLNIGYVAGLDFTLSEGNQFTPGTSYSETHSGIPEIERGIFQKFKNTLANFSSNLRVTYNHTFAKVHDLTIGVNMDYYRMNSDNALLRGYGVGNLNSAAAINQSLHGSRQPYVSAPRDRSAQLGTGVVLGYTYNSIYDFYGTFKSDASSVLPKEKRWNNAWAMGIGWSPTNYSWLHDNKVLTMLKFKASYGITANLNGVSISNTVGSFRYATTSYENQRPLDFVSLYNKDLKPEQNKEFDLGMEFDLWKRFTFSINWYNRKTEDALLDVPIPSSTGYTSMKRNIGTLQNKGVELGTNIKIIDTYDLRLTVGANMAYNSNKVIDLYYTDRIYTSEEALVPDYQVGKSYDMIYGPVSLGINPLTGYPVFRTPSGEKQATEALLKDDVAALGHLTPPYSGTFNLTFFWKSLELDADFYWVSGGKQRFNYSYVRNRDNANKNAVQGQTDKMWFKMGDENKTYWTPYYTSSVAEDNIALYPNSRTVGKSDYMKLSMVSLKYHVSGYWLERHLPFISYATVGLQGSNLLSFTNYKESDPESGTLAGTIQPVYTFNLSLTF</sequence>
<evidence type="ECO:0000256" key="4">
    <source>
        <dbReference type="ARBA" id="ARBA00022692"/>
    </source>
</evidence>
<keyword evidence="4 10" id="KW-0812">Transmembrane</keyword>
<dbReference type="Gene3D" id="2.40.170.20">
    <property type="entry name" value="TonB-dependent receptor, beta-barrel domain"/>
    <property type="match status" value="1"/>
</dbReference>
<evidence type="ECO:0000313" key="15">
    <source>
        <dbReference type="EMBL" id="EFA45337.1"/>
    </source>
</evidence>
<dbReference type="GO" id="GO:0044718">
    <property type="term" value="P:siderophore transmembrane transport"/>
    <property type="evidence" value="ECO:0007669"/>
    <property type="project" value="TreeGrafter"/>
</dbReference>
<dbReference type="InterPro" id="IPR023996">
    <property type="entry name" value="TonB-dep_OMP_SusC/RagA"/>
</dbReference>
<name>D1PTH7_9BACT</name>
<evidence type="ECO:0000256" key="10">
    <source>
        <dbReference type="PROSITE-ProRule" id="PRU01360"/>
    </source>
</evidence>
<dbReference type="PROSITE" id="PS52016">
    <property type="entry name" value="TONB_DEPENDENT_REC_3"/>
    <property type="match status" value="1"/>
</dbReference>
<dbReference type="SUPFAM" id="SSF49464">
    <property type="entry name" value="Carboxypeptidase regulatory domain-like"/>
    <property type="match status" value="1"/>
</dbReference>
<dbReference type="InterPro" id="IPR000531">
    <property type="entry name" value="Beta-barrel_TonB"/>
</dbReference>
<dbReference type="HOGENOM" id="CLU_004317_0_1_10"/>
<dbReference type="Pfam" id="PF07715">
    <property type="entry name" value="Plug"/>
    <property type="match status" value="1"/>
</dbReference>
<accession>D1PTH7</accession>
<feature type="chain" id="PRO_5003025860" evidence="12">
    <location>
        <begin position="32"/>
        <end position="1024"/>
    </location>
</feature>
<gene>
    <name evidence="15" type="ORF">HMPREF0645_0262</name>
</gene>
<dbReference type="PANTHER" id="PTHR30069">
    <property type="entry name" value="TONB-DEPENDENT OUTER MEMBRANE RECEPTOR"/>
    <property type="match status" value="1"/>
</dbReference>
<dbReference type="AlphaFoldDB" id="D1PTH7"/>
<keyword evidence="8" id="KW-0675">Receptor</keyword>
<dbReference type="Gene3D" id="2.60.40.1120">
    <property type="entry name" value="Carboxypeptidase-like, regulatory domain"/>
    <property type="match status" value="1"/>
</dbReference>
<evidence type="ECO:0000256" key="8">
    <source>
        <dbReference type="ARBA" id="ARBA00023170"/>
    </source>
</evidence>
<evidence type="ECO:0000256" key="12">
    <source>
        <dbReference type="SAM" id="SignalP"/>
    </source>
</evidence>
<keyword evidence="5 12" id="KW-0732">Signal</keyword>
<evidence type="ECO:0000259" key="13">
    <source>
        <dbReference type="Pfam" id="PF00593"/>
    </source>
</evidence>
<dbReference type="NCBIfam" id="TIGR04056">
    <property type="entry name" value="OMP_RagA_SusC"/>
    <property type="match status" value="1"/>
</dbReference>
<keyword evidence="16" id="KW-1185">Reference proteome</keyword>
<evidence type="ECO:0000313" key="16">
    <source>
        <dbReference type="Proteomes" id="UP000003160"/>
    </source>
</evidence>
<dbReference type="eggNOG" id="COG4206">
    <property type="taxonomic scope" value="Bacteria"/>
</dbReference>
<feature type="domain" description="TonB-dependent receptor-like beta-barrel" evidence="13">
    <location>
        <begin position="411"/>
        <end position="901"/>
    </location>
</feature>
<dbReference type="InterPro" id="IPR039426">
    <property type="entry name" value="TonB-dep_rcpt-like"/>
</dbReference>
<dbReference type="InterPro" id="IPR037066">
    <property type="entry name" value="Plug_dom_sf"/>
</dbReference>
<comment type="subcellular location">
    <subcellularLocation>
        <location evidence="1 10">Cell outer membrane</location>
        <topology evidence="1 10">Multi-pass membrane protein</topology>
    </subcellularLocation>
</comment>
<evidence type="ECO:0000256" key="6">
    <source>
        <dbReference type="ARBA" id="ARBA00023077"/>
    </source>
</evidence>
<dbReference type="Proteomes" id="UP000003160">
    <property type="component" value="Unassembled WGS sequence"/>
</dbReference>
<reference evidence="15 16" key="1">
    <citation type="submission" date="2009-10" db="EMBL/GenBank/DDBJ databases">
        <authorList>
            <person name="Qin X."/>
            <person name="Bachman B."/>
            <person name="Battles P."/>
            <person name="Bell A."/>
            <person name="Bess C."/>
            <person name="Bickham C."/>
            <person name="Chaboub L."/>
            <person name="Chen D."/>
            <person name="Coyle M."/>
            <person name="Deiros D.R."/>
            <person name="Dinh H."/>
            <person name="Forbes L."/>
            <person name="Fowler G."/>
            <person name="Francisco L."/>
            <person name="Fu Q."/>
            <person name="Gubbala S."/>
            <person name="Hale W."/>
            <person name="Han Y."/>
            <person name="Hemphill L."/>
            <person name="Highlander S.K."/>
            <person name="Hirani K."/>
            <person name="Hogues M."/>
            <person name="Jackson L."/>
            <person name="Jakkamsetti A."/>
            <person name="Javaid M."/>
            <person name="Jiang H."/>
            <person name="Korchina V."/>
            <person name="Kovar C."/>
            <person name="Lara F."/>
            <person name="Lee S."/>
            <person name="Mata R."/>
            <person name="Mathew T."/>
            <person name="Moen C."/>
            <person name="Morales K."/>
            <person name="Munidasa M."/>
            <person name="Nazareth L."/>
            <person name="Ngo R."/>
            <person name="Nguyen L."/>
            <person name="Okwuonu G."/>
            <person name="Ongeri F."/>
            <person name="Patil S."/>
            <person name="Petrosino J."/>
            <person name="Pham C."/>
            <person name="Pham P."/>
            <person name="Pu L.-L."/>
            <person name="Puazo M."/>
            <person name="Raj R."/>
            <person name="Reid J."/>
            <person name="Rouhana J."/>
            <person name="Saada N."/>
            <person name="Shang Y."/>
            <person name="Simmons D."/>
            <person name="Thornton R."/>
            <person name="Warren J."/>
            <person name="Weissenberger G."/>
            <person name="Zhang J."/>
            <person name="Zhang L."/>
            <person name="Zhou C."/>
            <person name="Zhu D."/>
            <person name="Muzny D."/>
            <person name="Worley K."/>
            <person name="Gibbs R."/>
        </authorList>
    </citation>
    <scope>NUCLEOTIDE SEQUENCE [LARGE SCALE GENOMIC DNA]</scope>
    <source>
        <strain evidence="15 16">DSM 17361</strain>
    </source>
</reference>